<gene>
    <name evidence="1" type="ORF">H0A72_16640</name>
</gene>
<organism evidence="1 2">
    <name type="scientific">Parapusillimonas granuli</name>
    <dbReference type="NCBI Taxonomy" id="380911"/>
    <lineage>
        <taxon>Bacteria</taxon>
        <taxon>Pseudomonadati</taxon>
        <taxon>Pseudomonadota</taxon>
        <taxon>Betaproteobacteria</taxon>
        <taxon>Burkholderiales</taxon>
        <taxon>Alcaligenaceae</taxon>
        <taxon>Parapusillimonas</taxon>
    </lineage>
</organism>
<proteinExistence type="predicted"/>
<comment type="caution">
    <text evidence="1">The sequence shown here is derived from an EMBL/GenBank/DDBJ whole genome shotgun (WGS) entry which is preliminary data.</text>
</comment>
<evidence type="ECO:0000313" key="1">
    <source>
        <dbReference type="EMBL" id="NYT50942.1"/>
    </source>
</evidence>
<dbReference type="Proteomes" id="UP000559809">
    <property type="component" value="Unassembled WGS sequence"/>
</dbReference>
<reference evidence="1 2" key="1">
    <citation type="submission" date="2020-07" db="EMBL/GenBank/DDBJ databases">
        <title>Taxonomic revisions and descriptions of new bacterial species based on genomic comparisons in the high-G+C-content subgroup of the family Alcaligenaceae.</title>
        <authorList>
            <person name="Szabo A."/>
            <person name="Felfoldi T."/>
        </authorList>
    </citation>
    <scope>NUCLEOTIDE SEQUENCE [LARGE SCALE GENOMIC DNA]</scope>
    <source>
        <strain evidence="1 2">LMG 24012</strain>
    </source>
</reference>
<accession>A0A853G575</accession>
<sequence>MAYQFHIDGELYVGRTIPGAARMRIFHSRTDRFIVAFDPDVHSLRGNRPSGSWANIQPDTSLALLETLQPQILSACRNRLRHYDDARSGRRRAAENGGL</sequence>
<dbReference type="AlphaFoldDB" id="A0A853G575"/>
<name>A0A853G575_9BURK</name>
<dbReference type="EMBL" id="JACCEM010000009">
    <property type="protein sequence ID" value="NYT50942.1"/>
    <property type="molecule type" value="Genomic_DNA"/>
</dbReference>
<dbReference type="RefSeq" id="WP_180157374.1">
    <property type="nucleotide sequence ID" value="NZ_JACCEM010000009.1"/>
</dbReference>
<evidence type="ECO:0000313" key="2">
    <source>
        <dbReference type="Proteomes" id="UP000559809"/>
    </source>
</evidence>
<keyword evidence="2" id="KW-1185">Reference proteome</keyword>
<protein>
    <submittedName>
        <fullName evidence="1">Uncharacterized protein</fullName>
    </submittedName>
</protein>